<evidence type="ECO:0000313" key="2">
    <source>
        <dbReference type="EMBL" id="AJG99927.2"/>
    </source>
</evidence>
<dbReference type="KEGG" id="cbei:LF65_03365"/>
<dbReference type="STRING" id="1520.LF65_03365"/>
<dbReference type="Proteomes" id="UP000031866">
    <property type="component" value="Chromosome"/>
</dbReference>
<gene>
    <name evidence="2" type="ORF">LF65_03365</name>
</gene>
<dbReference type="Gene3D" id="2.60.40.420">
    <property type="entry name" value="Cupredoxins - blue copper proteins"/>
    <property type="match status" value="1"/>
</dbReference>
<dbReference type="OrthoDB" id="9800141at2"/>
<keyword evidence="1" id="KW-1133">Transmembrane helix</keyword>
<protein>
    <submittedName>
        <fullName evidence="2">Uncharacterized protein</fullName>
    </submittedName>
</protein>
<dbReference type="AlphaFoldDB" id="A0A0B5QPI1"/>
<organism evidence="2 3">
    <name type="scientific">Clostridium beijerinckii</name>
    <name type="common">Clostridium MP</name>
    <dbReference type="NCBI Taxonomy" id="1520"/>
    <lineage>
        <taxon>Bacteria</taxon>
        <taxon>Bacillati</taxon>
        <taxon>Bacillota</taxon>
        <taxon>Clostridia</taxon>
        <taxon>Eubacteriales</taxon>
        <taxon>Clostridiaceae</taxon>
        <taxon>Clostridium</taxon>
    </lineage>
</organism>
<proteinExistence type="predicted"/>
<accession>A0A0B5QPI1</accession>
<dbReference type="InterPro" id="IPR008972">
    <property type="entry name" value="Cupredoxin"/>
</dbReference>
<dbReference type="EMBL" id="CP010086">
    <property type="protein sequence ID" value="AJG99927.2"/>
    <property type="molecule type" value="Genomic_DNA"/>
</dbReference>
<name>A0A0B5QPI1_CLOBE</name>
<dbReference type="RefSeq" id="WP_061114858.1">
    <property type="nucleotide sequence ID" value="NZ_CP010086.2"/>
</dbReference>
<keyword evidence="1" id="KW-0472">Membrane</keyword>
<sequence length="167" mass="18956">MNIIRKVNKSIYKCLNNRKYVRLFAIGAVILLFSTIVSSFYMSEKLKHNLSVNKANASRLNIANASIENGVQVVRITVDNNGYTPDVIYVQKDIPVKLIFEGNQLNSCNNGIVLPYFNIDKDFKSGENIIEFILKDEDIEFSCWMGMIKGIIKVTDSIESINEPEKI</sequence>
<evidence type="ECO:0000313" key="3">
    <source>
        <dbReference type="Proteomes" id="UP000031866"/>
    </source>
</evidence>
<reference evidence="3" key="1">
    <citation type="submission" date="2014-12" db="EMBL/GenBank/DDBJ databases">
        <title>Genome sequence of Clostridium beijerinckii strain 59B.</title>
        <authorList>
            <person name="Little G.T."/>
            <person name="Minton N.P."/>
        </authorList>
    </citation>
    <scope>NUCLEOTIDE SEQUENCE [LARGE SCALE GENOMIC DNA]</scope>
    <source>
        <strain evidence="3">59B</strain>
    </source>
</reference>
<keyword evidence="1" id="KW-0812">Transmembrane</keyword>
<feature type="transmembrane region" description="Helical" evidence="1">
    <location>
        <begin position="20"/>
        <end position="42"/>
    </location>
</feature>
<evidence type="ECO:0000256" key="1">
    <source>
        <dbReference type="SAM" id="Phobius"/>
    </source>
</evidence>